<dbReference type="PANTHER" id="PTHR12930">
    <property type="entry name" value="ZINC FINGER PROTEIN 183"/>
    <property type="match status" value="1"/>
</dbReference>
<sequence>MALTTHLQAMYCGATVKKVPLSFQPLRRHATINFRFQSDRTLQQGGDRGATRTIETETAFDRDARALREQVLSQATDAPAAATSTYKGMNNYIDYTKGFRREHTIGSEKGTGMHGPLRANVNVRSTVRFDYQPDVCKDYKETGYCGYGDSCKFVHDRSDYKSGWELERDWDARQKRIKEAKWGKEGDEQPSGSDSEEEDDLPFACYICRRPWKEVDDPVVTRCKHYFCEHCALKHNAKTKKCFVCEQPTNGIFNVAHDIIKKAKAEQQAAA</sequence>
<dbReference type="Proteomes" id="UP001465755">
    <property type="component" value="Unassembled WGS sequence"/>
</dbReference>
<protein>
    <recommendedName>
        <fullName evidence="9">Zinc finger CCCH domain-containing protein 1</fullName>
    </recommendedName>
</protein>
<dbReference type="PROSITE" id="PS50089">
    <property type="entry name" value="ZF_RING_2"/>
    <property type="match status" value="1"/>
</dbReference>
<dbReference type="GO" id="GO:0008270">
    <property type="term" value="F:zinc ion binding"/>
    <property type="evidence" value="ECO:0007669"/>
    <property type="project" value="UniProtKB-KW"/>
</dbReference>
<evidence type="ECO:0000256" key="1">
    <source>
        <dbReference type="ARBA" id="ARBA00022723"/>
    </source>
</evidence>
<dbReference type="EMBL" id="JALJOQ010000041">
    <property type="protein sequence ID" value="KAK9805863.1"/>
    <property type="molecule type" value="Genomic_DNA"/>
</dbReference>
<accession>A0AAW1P7P9</accession>
<dbReference type="PANTHER" id="PTHR12930:SF0">
    <property type="entry name" value="RING FINGER PROTEIN 113B"/>
    <property type="match status" value="1"/>
</dbReference>
<keyword evidence="3 4" id="KW-0862">Zinc</keyword>
<feature type="domain" description="C3H1-type" evidence="6">
    <location>
        <begin position="130"/>
        <end position="158"/>
    </location>
</feature>
<dbReference type="InterPro" id="IPR001841">
    <property type="entry name" value="Znf_RING"/>
</dbReference>
<evidence type="ECO:0000256" key="4">
    <source>
        <dbReference type="PROSITE-ProRule" id="PRU00723"/>
    </source>
</evidence>
<dbReference type="FunFam" id="3.30.40.10:FF:000045">
    <property type="entry name" value="RING finger protein 113A"/>
    <property type="match status" value="1"/>
</dbReference>
<dbReference type="InterPro" id="IPR036855">
    <property type="entry name" value="Znf_CCCH_sf"/>
</dbReference>
<evidence type="ECO:0000256" key="2">
    <source>
        <dbReference type="ARBA" id="ARBA00022771"/>
    </source>
</evidence>
<dbReference type="PROSITE" id="PS50103">
    <property type="entry name" value="ZF_C3H1"/>
    <property type="match status" value="1"/>
</dbReference>
<dbReference type="AlphaFoldDB" id="A0AAW1P7P9"/>
<dbReference type="Gene3D" id="3.30.40.10">
    <property type="entry name" value="Zinc/RING finger domain, C3HC4 (zinc finger)"/>
    <property type="match status" value="1"/>
</dbReference>
<keyword evidence="8" id="KW-1185">Reference proteome</keyword>
<dbReference type="GO" id="GO:0005684">
    <property type="term" value="C:U2-type spliceosomal complex"/>
    <property type="evidence" value="ECO:0007669"/>
    <property type="project" value="TreeGrafter"/>
</dbReference>
<evidence type="ECO:0000313" key="7">
    <source>
        <dbReference type="EMBL" id="KAK9805863.1"/>
    </source>
</evidence>
<comment type="caution">
    <text evidence="7">The sequence shown here is derived from an EMBL/GenBank/DDBJ whole genome shotgun (WGS) entry which is preliminary data.</text>
</comment>
<name>A0AAW1P7P9_9CHLO</name>
<dbReference type="Pfam" id="PF00642">
    <property type="entry name" value="zf-CCCH"/>
    <property type="match status" value="1"/>
</dbReference>
<dbReference type="PROSITE" id="PS00518">
    <property type="entry name" value="ZF_RING_1"/>
    <property type="match status" value="1"/>
</dbReference>
<proteinExistence type="predicted"/>
<evidence type="ECO:0000313" key="8">
    <source>
        <dbReference type="Proteomes" id="UP001465755"/>
    </source>
</evidence>
<reference evidence="7 8" key="1">
    <citation type="journal article" date="2024" name="Nat. Commun.">
        <title>Phylogenomics reveals the evolutionary origins of lichenization in chlorophyte algae.</title>
        <authorList>
            <person name="Puginier C."/>
            <person name="Libourel C."/>
            <person name="Otte J."/>
            <person name="Skaloud P."/>
            <person name="Haon M."/>
            <person name="Grisel S."/>
            <person name="Petersen M."/>
            <person name="Berrin J.G."/>
            <person name="Delaux P.M."/>
            <person name="Dal Grande F."/>
            <person name="Keller J."/>
        </authorList>
    </citation>
    <scope>NUCLEOTIDE SEQUENCE [LARGE SCALE GENOMIC DNA]</scope>
    <source>
        <strain evidence="7 8">SAG 2036</strain>
    </source>
</reference>
<evidence type="ECO:0000259" key="5">
    <source>
        <dbReference type="PROSITE" id="PS50089"/>
    </source>
</evidence>
<keyword evidence="2 4" id="KW-0863">Zinc-finger</keyword>
<dbReference type="SUPFAM" id="SSF90229">
    <property type="entry name" value="CCCH zinc finger"/>
    <property type="match status" value="1"/>
</dbReference>
<dbReference type="InterPro" id="IPR017907">
    <property type="entry name" value="Znf_RING_CS"/>
</dbReference>
<dbReference type="SMART" id="SM00184">
    <property type="entry name" value="RING"/>
    <property type="match status" value="1"/>
</dbReference>
<organism evidence="7 8">
    <name type="scientific">Symbiochloris irregularis</name>
    <dbReference type="NCBI Taxonomy" id="706552"/>
    <lineage>
        <taxon>Eukaryota</taxon>
        <taxon>Viridiplantae</taxon>
        <taxon>Chlorophyta</taxon>
        <taxon>core chlorophytes</taxon>
        <taxon>Trebouxiophyceae</taxon>
        <taxon>Trebouxiales</taxon>
        <taxon>Trebouxiaceae</taxon>
        <taxon>Symbiochloris</taxon>
    </lineage>
</organism>
<dbReference type="GO" id="GO:0034247">
    <property type="term" value="P:snoRNA splicing"/>
    <property type="evidence" value="ECO:0007669"/>
    <property type="project" value="TreeGrafter"/>
</dbReference>
<dbReference type="SMART" id="SM00356">
    <property type="entry name" value="ZnF_C3H1"/>
    <property type="match status" value="1"/>
</dbReference>
<evidence type="ECO:0000256" key="3">
    <source>
        <dbReference type="ARBA" id="ARBA00022833"/>
    </source>
</evidence>
<dbReference type="InterPro" id="IPR013083">
    <property type="entry name" value="Znf_RING/FYVE/PHD"/>
</dbReference>
<dbReference type="InterPro" id="IPR039971">
    <property type="entry name" value="CWC24-like"/>
</dbReference>
<feature type="domain" description="RING-type" evidence="5">
    <location>
        <begin position="205"/>
        <end position="246"/>
    </location>
</feature>
<dbReference type="InterPro" id="IPR000571">
    <property type="entry name" value="Znf_CCCH"/>
</dbReference>
<keyword evidence="1 4" id="KW-0479">Metal-binding</keyword>
<dbReference type="Pfam" id="PF14634">
    <property type="entry name" value="zf-RING_5"/>
    <property type="match status" value="1"/>
</dbReference>
<dbReference type="CDD" id="cd16539">
    <property type="entry name" value="RING-HC_RNF113A_B"/>
    <property type="match status" value="1"/>
</dbReference>
<gene>
    <name evidence="7" type="ORF">WJX73_010016</name>
</gene>
<evidence type="ECO:0008006" key="9">
    <source>
        <dbReference type="Google" id="ProtNLM"/>
    </source>
</evidence>
<evidence type="ECO:0000259" key="6">
    <source>
        <dbReference type="PROSITE" id="PS50103"/>
    </source>
</evidence>
<feature type="zinc finger region" description="C3H1-type" evidence="4">
    <location>
        <begin position="130"/>
        <end position="158"/>
    </location>
</feature>
<dbReference type="Gene3D" id="4.10.1000.10">
    <property type="entry name" value="Zinc finger, CCCH-type"/>
    <property type="match status" value="1"/>
</dbReference>
<dbReference type="SUPFAM" id="SSF57850">
    <property type="entry name" value="RING/U-box"/>
    <property type="match status" value="1"/>
</dbReference>